<reference evidence="1" key="1">
    <citation type="journal article" date="2015" name="PeerJ">
        <title>First genomic representation of candidate bacterial phylum KSB3 points to enhanced environmental sensing as a trigger of wastewater bulking.</title>
        <authorList>
            <person name="Sekiguchi Y."/>
            <person name="Ohashi A."/>
            <person name="Parks D.H."/>
            <person name="Yamauchi T."/>
            <person name="Tyson G.W."/>
            <person name="Hugenholtz P."/>
        </authorList>
    </citation>
    <scope>NUCLEOTIDE SEQUENCE [LARGE SCALE GENOMIC DNA]</scope>
</reference>
<keyword evidence="2" id="KW-1185">Reference proteome</keyword>
<dbReference type="HOGENOM" id="CLU_3196498_0_0_0"/>
<dbReference type="STRING" id="1499967.U27_05822"/>
<dbReference type="EMBL" id="DF820468">
    <property type="protein sequence ID" value="GAK58847.1"/>
    <property type="molecule type" value="Genomic_DNA"/>
</dbReference>
<evidence type="ECO:0000313" key="1">
    <source>
        <dbReference type="EMBL" id="GAK58847.1"/>
    </source>
</evidence>
<name>A0A081C2P2_VECG1</name>
<proteinExistence type="predicted"/>
<evidence type="ECO:0000313" key="2">
    <source>
        <dbReference type="Proteomes" id="UP000030661"/>
    </source>
</evidence>
<accession>A0A081C2P2</accession>
<organism evidence="1">
    <name type="scientific">Vecturithrix granuli</name>
    <dbReference type="NCBI Taxonomy" id="1499967"/>
    <lineage>
        <taxon>Bacteria</taxon>
        <taxon>Candidatus Moduliflexota</taxon>
        <taxon>Candidatus Vecturitrichia</taxon>
        <taxon>Candidatus Vecturitrichales</taxon>
        <taxon>Candidatus Vecturitrichaceae</taxon>
        <taxon>Candidatus Vecturithrix</taxon>
    </lineage>
</organism>
<sequence length="45" mass="5550">MLKFKRNVEQWLSATFLIHHFISIDIFYRSYHEHALTRQNENEGE</sequence>
<dbReference type="AlphaFoldDB" id="A0A081C2P2"/>
<gene>
    <name evidence="1" type="ORF">U27_05822</name>
</gene>
<protein>
    <submittedName>
        <fullName evidence="1">Uncharacterized protein</fullName>
    </submittedName>
</protein>
<dbReference type="Proteomes" id="UP000030661">
    <property type="component" value="Unassembled WGS sequence"/>
</dbReference>